<keyword evidence="2" id="KW-0418">Kinase</keyword>
<dbReference type="InterPro" id="IPR027417">
    <property type="entry name" value="P-loop_NTPase"/>
</dbReference>
<dbReference type="InterPro" id="IPR050566">
    <property type="entry name" value="Deoxyribonucleoside_kinase"/>
</dbReference>
<proteinExistence type="predicted"/>
<dbReference type="GO" id="GO:0016301">
    <property type="term" value="F:kinase activity"/>
    <property type="evidence" value="ECO:0007669"/>
    <property type="project" value="UniProtKB-KW"/>
</dbReference>
<sequence length="220" mass="25030">MSAFSFSACRHIVIEGPIGVGKSSLARRLAAHLKGELMMEKPQENPFLARFYADGSRYAFQTQMFFLFQRVEQYRELVQPGMFSGPVISDFLFAKDALFARLTLSDDEYTLYTQMYQHLAPQIPEPDLVIWLQAEPPTLLQRIARRGIEMERSIDTAYLQRLCDAYAEHFQHHEGAPVLSVDTTHFNPVDRPADFDLLLGELARFAGPRGLLTPPAHRVA</sequence>
<dbReference type="PANTHER" id="PTHR10513:SF46">
    <property type="entry name" value="DEOXYGUANOSINE KINASE"/>
    <property type="match status" value="1"/>
</dbReference>
<feature type="domain" description="Deoxynucleoside kinase" evidence="1">
    <location>
        <begin position="12"/>
        <end position="185"/>
    </location>
</feature>
<name>A0ABT0YH22_9BURK</name>
<dbReference type="Gene3D" id="3.40.50.300">
    <property type="entry name" value="P-loop containing nucleotide triphosphate hydrolases"/>
    <property type="match status" value="1"/>
</dbReference>
<evidence type="ECO:0000259" key="1">
    <source>
        <dbReference type="Pfam" id="PF01712"/>
    </source>
</evidence>
<dbReference type="RefSeq" id="WP_251776143.1">
    <property type="nucleotide sequence ID" value="NZ_JAMKFE010000001.1"/>
</dbReference>
<dbReference type="Pfam" id="PF01712">
    <property type="entry name" value="dNK"/>
    <property type="match status" value="1"/>
</dbReference>
<gene>
    <name evidence="2" type="ORF">M8A51_00570</name>
</gene>
<protein>
    <submittedName>
        <fullName evidence="2">Deoxynucleoside kinase</fullName>
    </submittedName>
</protein>
<dbReference type="InterPro" id="IPR002624">
    <property type="entry name" value="DCK/DGK"/>
</dbReference>
<evidence type="ECO:0000313" key="2">
    <source>
        <dbReference type="EMBL" id="MCM5678022.1"/>
    </source>
</evidence>
<dbReference type="Proteomes" id="UP001165541">
    <property type="component" value="Unassembled WGS sequence"/>
</dbReference>
<dbReference type="PIRSF" id="PIRSF000705">
    <property type="entry name" value="DNK"/>
    <property type="match status" value="1"/>
</dbReference>
<dbReference type="EMBL" id="JAMKFE010000001">
    <property type="protein sequence ID" value="MCM5678022.1"/>
    <property type="molecule type" value="Genomic_DNA"/>
</dbReference>
<dbReference type="InterPro" id="IPR031314">
    <property type="entry name" value="DNK_dom"/>
</dbReference>
<dbReference type="CDD" id="cd01673">
    <property type="entry name" value="dNK"/>
    <property type="match status" value="1"/>
</dbReference>
<keyword evidence="3" id="KW-1185">Reference proteome</keyword>
<comment type="caution">
    <text evidence="2">The sequence shown here is derived from an EMBL/GenBank/DDBJ whole genome shotgun (WGS) entry which is preliminary data.</text>
</comment>
<dbReference type="PANTHER" id="PTHR10513">
    <property type="entry name" value="DEOXYNUCLEOSIDE KINASE"/>
    <property type="match status" value="1"/>
</dbReference>
<organism evidence="2 3">
    <name type="scientific">Caldimonas mangrovi</name>
    <dbReference type="NCBI Taxonomy" id="2944811"/>
    <lineage>
        <taxon>Bacteria</taxon>
        <taxon>Pseudomonadati</taxon>
        <taxon>Pseudomonadota</taxon>
        <taxon>Betaproteobacteria</taxon>
        <taxon>Burkholderiales</taxon>
        <taxon>Sphaerotilaceae</taxon>
        <taxon>Caldimonas</taxon>
    </lineage>
</organism>
<keyword evidence="2" id="KW-0808">Transferase</keyword>
<accession>A0ABT0YH22</accession>
<evidence type="ECO:0000313" key="3">
    <source>
        <dbReference type="Proteomes" id="UP001165541"/>
    </source>
</evidence>
<reference evidence="2" key="1">
    <citation type="submission" date="2022-05" db="EMBL/GenBank/DDBJ databases">
        <title>Schlegelella sp. nov., isolated from mangrove soil.</title>
        <authorList>
            <person name="Liu Y."/>
            <person name="Ge X."/>
            <person name="Liu W."/>
        </authorList>
    </citation>
    <scope>NUCLEOTIDE SEQUENCE</scope>
    <source>
        <strain evidence="2">S2-27</strain>
    </source>
</reference>
<dbReference type="SUPFAM" id="SSF52540">
    <property type="entry name" value="P-loop containing nucleoside triphosphate hydrolases"/>
    <property type="match status" value="1"/>
</dbReference>